<gene>
    <name evidence="3" type="ORF">FHG66_08830</name>
</gene>
<evidence type="ECO:0000313" key="4">
    <source>
        <dbReference type="Proteomes" id="UP000305887"/>
    </source>
</evidence>
<dbReference type="EMBL" id="VDFU01000008">
    <property type="protein sequence ID" value="TNC50205.1"/>
    <property type="molecule type" value="Genomic_DNA"/>
</dbReference>
<evidence type="ECO:0000313" key="3">
    <source>
        <dbReference type="EMBL" id="TNC50205.1"/>
    </source>
</evidence>
<dbReference type="Gene3D" id="1.10.10.2520">
    <property type="entry name" value="Cell wall hydrolase SleB, domain 1"/>
    <property type="match status" value="1"/>
</dbReference>
<dbReference type="Proteomes" id="UP000305887">
    <property type="component" value="Unassembled WGS sequence"/>
</dbReference>
<proteinExistence type="predicted"/>
<evidence type="ECO:0000259" key="2">
    <source>
        <dbReference type="Pfam" id="PF07486"/>
    </source>
</evidence>
<keyword evidence="4" id="KW-1185">Reference proteome</keyword>
<dbReference type="AlphaFoldDB" id="A0A5C4MYN7"/>
<comment type="caution">
    <text evidence="3">The sequence shown here is derived from an EMBL/GenBank/DDBJ whole genome shotgun (WGS) entry which is preliminary data.</text>
</comment>
<dbReference type="InterPro" id="IPR042047">
    <property type="entry name" value="SleB_dom1"/>
</dbReference>
<organism evidence="3 4">
    <name type="scientific">Rubellimicrobium rubrum</name>
    <dbReference type="NCBI Taxonomy" id="2585369"/>
    <lineage>
        <taxon>Bacteria</taxon>
        <taxon>Pseudomonadati</taxon>
        <taxon>Pseudomonadota</taxon>
        <taxon>Alphaproteobacteria</taxon>
        <taxon>Rhodobacterales</taxon>
        <taxon>Roseobacteraceae</taxon>
        <taxon>Rubellimicrobium</taxon>
    </lineage>
</organism>
<dbReference type="OrthoDB" id="9785345at2"/>
<feature type="domain" description="Cell wall hydrolase SleB" evidence="2">
    <location>
        <begin position="95"/>
        <end position="204"/>
    </location>
</feature>
<dbReference type="InterPro" id="IPR011105">
    <property type="entry name" value="Cell_wall_hydrolase_SleB"/>
</dbReference>
<dbReference type="Pfam" id="PF07486">
    <property type="entry name" value="Hydrolase_2"/>
    <property type="match status" value="1"/>
</dbReference>
<protein>
    <submittedName>
        <fullName evidence="3">Cell wall hydrolase</fullName>
    </submittedName>
</protein>
<dbReference type="GO" id="GO:0016787">
    <property type="term" value="F:hydrolase activity"/>
    <property type="evidence" value="ECO:0007669"/>
    <property type="project" value="UniProtKB-KW"/>
</dbReference>
<name>A0A5C4MYN7_9RHOB</name>
<reference evidence="3 4" key="1">
    <citation type="submission" date="2019-06" db="EMBL/GenBank/DDBJ databases">
        <title>YIM 131921 draft genome.</title>
        <authorList>
            <person name="Jiang L."/>
        </authorList>
    </citation>
    <scope>NUCLEOTIDE SEQUENCE [LARGE SCALE GENOMIC DNA]</scope>
    <source>
        <strain evidence="3 4">YIM 131921</strain>
    </source>
</reference>
<evidence type="ECO:0000256" key="1">
    <source>
        <dbReference type="SAM" id="SignalP"/>
    </source>
</evidence>
<sequence length="218" mass="23282">MVAAAVLTTFGAGVAVAAGTDLDGRLDTVLGPARAGAAVAVSARPTQLHTPATRGVATEQVTDLPAVVRLIAQVEPDGDEEWRCLSEAIYHEARGETLEGQVAVAEVILNRKESGRYPSTVCGVVEQGTGQRNMCQFSYFCDGRSDAVSDERAWAMAGRVARVMLDGAPRLLTEGAMFYHTKAVSPYWADEFTQTASIGAHLFYREDTGLRMASNASR</sequence>
<feature type="signal peptide" evidence="1">
    <location>
        <begin position="1"/>
        <end position="17"/>
    </location>
</feature>
<keyword evidence="3" id="KW-0378">Hydrolase</keyword>
<keyword evidence="1" id="KW-0732">Signal</keyword>
<feature type="chain" id="PRO_5023111952" evidence="1">
    <location>
        <begin position="18"/>
        <end position="218"/>
    </location>
</feature>
<accession>A0A5C4MYN7</accession>